<gene>
    <name evidence="5 8" type="primary">prmC</name>
    <name evidence="8" type="ORF">PRVXH_002598</name>
</gene>
<dbReference type="SUPFAM" id="SSF53335">
    <property type="entry name" value="S-adenosyl-L-methionine-dependent methyltransferases"/>
    <property type="match status" value="1"/>
</dbReference>
<feature type="binding site" evidence="5">
    <location>
        <position position="147"/>
    </location>
    <ligand>
        <name>S-adenosyl-L-methionine</name>
        <dbReference type="ChEBI" id="CHEBI:59789"/>
    </ligand>
</feature>
<comment type="caution">
    <text evidence="5">Lacks conserved residue(s) required for the propagation of feature annotation.</text>
</comment>
<feature type="domain" description="Release factor glutamine methyltransferase N-terminal" evidence="7">
    <location>
        <begin position="8"/>
        <end position="78"/>
    </location>
</feature>
<dbReference type="GO" id="GO:0032259">
    <property type="term" value="P:methylation"/>
    <property type="evidence" value="ECO:0007669"/>
    <property type="project" value="UniProtKB-KW"/>
</dbReference>
<evidence type="ECO:0000313" key="8">
    <source>
        <dbReference type="EMBL" id="XCI28633.1"/>
    </source>
</evidence>
<dbReference type="NCBIfam" id="TIGR00536">
    <property type="entry name" value="hemK_fam"/>
    <property type="match status" value="1"/>
</dbReference>
<keyword evidence="3 5" id="KW-0949">S-adenosyl-L-methionine</keyword>
<dbReference type="Pfam" id="PF17827">
    <property type="entry name" value="PrmC_N"/>
    <property type="match status" value="1"/>
</dbReference>
<evidence type="ECO:0000256" key="2">
    <source>
        <dbReference type="ARBA" id="ARBA00022679"/>
    </source>
</evidence>
<dbReference type="InterPro" id="IPR029063">
    <property type="entry name" value="SAM-dependent_MTases_sf"/>
</dbReference>
<name>A0AAU8HTC9_9FIRM</name>
<comment type="catalytic activity">
    <reaction evidence="4 5">
        <text>L-glutaminyl-[peptide chain release factor] + S-adenosyl-L-methionine = N(5)-methyl-L-glutaminyl-[peptide chain release factor] + S-adenosyl-L-homocysteine + H(+)</text>
        <dbReference type="Rhea" id="RHEA:42896"/>
        <dbReference type="Rhea" id="RHEA-COMP:10271"/>
        <dbReference type="Rhea" id="RHEA-COMP:10272"/>
        <dbReference type="ChEBI" id="CHEBI:15378"/>
        <dbReference type="ChEBI" id="CHEBI:30011"/>
        <dbReference type="ChEBI" id="CHEBI:57856"/>
        <dbReference type="ChEBI" id="CHEBI:59789"/>
        <dbReference type="ChEBI" id="CHEBI:61891"/>
        <dbReference type="EC" id="2.1.1.297"/>
    </reaction>
</comment>
<feature type="binding site" evidence="5">
    <location>
        <begin position="124"/>
        <end position="128"/>
    </location>
    <ligand>
        <name>S-adenosyl-L-methionine</name>
        <dbReference type="ChEBI" id="CHEBI:59789"/>
    </ligand>
</feature>
<evidence type="ECO:0000256" key="5">
    <source>
        <dbReference type="HAMAP-Rule" id="MF_02126"/>
    </source>
</evidence>
<dbReference type="InterPro" id="IPR019874">
    <property type="entry name" value="RF_methyltr_PrmC"/>
</dbReference>
<dbReference type="EMBL" id="CP159485">
    <property type="protein sequence ID" value="XCI28633.1"/>
    <property type="molecule type" value="Genomic_DNA"/>
</dbReference>
<dbReference type="GO" id="GO:0102559">
    <property type="term" value="F:peptide chain release factor N(5)-glutamine methyltransferase activity"/>
    <property type="evidence" value="ECO:0007669"/>
    <property type="project" value="UniProtKB-EC"/>
</dbReference>
<evidence type="ECO:0000256" key="3">
    <source>
        <dbReference type="ARBA" id="ARBA00022691"/>
    </source>
</evidence>
<dbReference type="HAMAP" id="MF_02126">
    <property type="entry name" value="RF_methyltr_PrmC"/>
    <property type="match status" value="1"/>
</dbReference>
<dbReference type="InterPro" id="IPR004556">
    <property type="entry name" value="HemK-like"/>
</dbReference>
<keyword evidence="2 5" id="KW-0808">Transferase</keyword>
<accession>A0AAU8HTC9</accession>
<evidence type="ECO:0000256" key="4">
    <source>
        <dbReference type="ARBA" id="ARBA00048391"/>
    </source>
</evidence>
<proteinExistence type="inferred from homology"/>
<evidence type="ECO:0000259" key="6">
    <source>
        <dbReference type="Pfam" id="PF05175"/>
    </source>
</evidence>
<dbReference type="Gene3D" id="3.40.50.150">
    <property type="entry name" value="Vaccinia Virus protein VP39"/>
    <property type="match status" value="1"/>
</dbReference>
<dbReference type="InterPro" id="IPR007848">
    <property type="entry name" value="Small_mtfrase_dom"/>
</dbReference>
<dbReference type="NCBIfam" id="TIGR03534">
    <property type="entry name" value="RF_mod_PrmC"/>
    <property type="match status" value="1"/>
</dbReference>
<feature type="domain" description="Methyltransferase small" evidence="6">
    <location>
        <begin position="117"/>
        <end position="200"/>
    </location>
</feature>
<reference evidence="8" key="2">
    <citation type="submission" date="2024-06" db="EMBL/GenBank/DDBJ databases">
        <authorList>
            <person name="Petrova K.O."/>
            <person name="Toshchakov S.V."/>
            <person name="Boltjanskaja Y.V."/>
            <person name="Kevbrin V.V."/>
        </authorList>
    </citation>
    <scope>NUCLEOTIDE SEQUENCE</scope>
    <source>
        <strain evidence="8">Z-710</strain>
    </source>
</reference>
<dbReference type="EC" id="2.1.1.297" evidence="5"/>
<organism evidence="8">
    <name type="scientific">Proteinivorax hydrogeniformans</name>
    <dbReference type="NCBI Taxonomy" id="1826727"/>
    <lineage>
        <taxon>Bacteria</taxon>
        <taxon>Bacillati</taxon>
        <taxon>Bacillota</taxon>
        <taxon>Clostridia</taxon>
        <taxon>Eubacteriales</taxon>
        <taxon>Proteinivoracaceae</taxon>
        <taxon>Proteinivorax</taxon>
    </lineage>
</organism>
<feature type="binding site" evidence="5">
    <location>
        <position position="193"/>
    </location>
    <ligand>
        <name>S-adenosyl-L-methionine</name>
        <dbReference type="ChEBI" id="CHEBI:59789"/>
    </ligand>
</feature>
<protein>
    <recommendedName>
        <fullName evidence="5">Release factor glutamine methyltransferase</fullName>
        <shortName evidence="5">RF MTase</shortName>
        <ecNumber evidence="5">2.1.1.297</ecNumber>
    </recommendedName>
    <alternativeName>
        <fullName evidence="5">N5-glutamine methyltransferase PrmC</fullName>
    </alternativeName>
    <alternativeName>
        <fullName evidence="5">Protein-(glutamine-N5) MTase PrmC</fullName>
    </alternativeName>
    <alternativeName>
        <fullName evidence="5">Protein-glutamine N-methyltransferase PrmC</fullName>
    </alternativeName>
</protein>
<reference evidence="8" key="1">
    <citation type="journal article" date="2018" name="Antonie Van Leeuwenhoek">
        <title>Proteinivorax hydrogeniformans sp. nov., an anaerobic, haloalkaliphilic bacterium fermenting proteinaceous compounds with high hydrogen production.</title>
        <authorList>
            <person name="Boltyanskaya Y."/>
            <person name="Detkova E."/>
            <person name="Pimenov N."/>
            <person name="Kevbrin V."/>
        </authorList>
    </citation>
    <scope>NUCLEOTIDE SEQUENCE</scope>
    <source>
        <strain evidence="8">Z-710</strain>
    </source>
</reference>
<dbReference type="PANTHER" id="PTHR18895">
    <property type="entry name" value="HEMK METHYLTRANSFERASE"/>
    <property type="match status" value="1"/>
</dbReference>
<evidence type="ECO:0000256" key="1">
    <source>
        <dbReference type="ARBA" id="ARBA00022603"/>
    </source>
</evidence>
<dbReference type="RefSeq" id="WP_353893185.1">
    <property type="nucleotide sequence ID" value="NZ_CP159485.1"/>
</dbReference>
<evidence type="ECO:0000259" key="7">
    <source>
        <dbReference type="Pfam" id="PF17827"/>
    </source>
</evidence>
<dbReference type="PANTHER" id="PTHR18895:SF74">
    <property type="entry name" value="MTRF1L RELEASE FACTOR GLUTAMINE METHYLTRANSFERASE"/>
    <property type="match status" value="1"/>
</dbReference>
<dbReference type="Gene3D" id="1.10.8.10">
    <property type="entry name" value="DNA helicase RuvA subunit, C-terminal domain"/>
    <property type="match status" value="1"/>
</dbReference>
<comment type="similarity">
    <text evidence="5">Belongs to the protein N5-glutamine methyltransferase family. PrmC subfamily.</text>
</comment>
<dbReference type="CDD" id="cd02440">
    <property type="entry name" value="AdoMet_MTases"/>
    <property type="match status" value="1"/>
</dbReference>
<comment type="function">
    <text evidence="5">Methylates the class 1 translation termination release factors RF1/PrfA and RF2/PrfB on the glutamine residue of the universally conserved GGQ motif.</text>
</comment>
<dbReference type="InterPro" id="IPR050320">
    <property type="entry name" value="N5-glutamine_MTase"/>
</dbReference>
<dbReference type="AlphaFoldDB" id="A0AAU8HTC9"/>
<keyword evidence="1 5" id="KW-0489">Methyltransferase</keyword>
<sequence length="288" mass="32547">MKELTIKEALLRASYVLKDHKIENPYFESQMLLKHVLQCRLIDLSIRDGEKLSEVEQEAFEKMVSKRAKHYPFAYITGKREFMGLEFNVTEDVLIPRPDTEILVEWALSKLELSEGVSKIADVGTGSGAIAITIAKLCENVRVYATEIWGKSIQVASKNAKNLGVSEKTTIYQGDLLQPVIDENLKMDMVLSNLPYISDEDYLNLDKTVKEYEPKRALIGGKTGLELYQNLLPQAFKVLKDNGWIALEIGYDQGETSERLLQESGFKRTKILYDLGGNPRVIVGQKVV</sequence>
<dbReference type="Pfam" id="PF05175">
    <property type="entry name" value="MTS"/>
    <property type="match status" value="1"/>
</dbReference>
<dbReference type="InterPro" id="IPR040758">
    <property type="entry name" value="PrmC_N"/>
</dbReference>